<reference evidence="2 3" key="1">
    <citation type="submission" date="2024-09" db="EMBL/GenBank/DDBJ databases">
        <title>Genome sequencing and assembly of Phytophthora oleae, isolate VK10A, causative agent of rot of olive drupes.</title>
        <authorList>
            <person name="Conti Taguali S."/>
            <person name="Riolo M."/>
            <person name="La Spada F."/>
            <person name="Cacciola S.O."/>
            <person name="Dionisio G."/>
        </authorList>
    </citation>
    <scope>NUCLEOTIDE SEQUENCE [LARGE SCALE GENOMIC DNA]</scope>
    <source>
        <strain evidence="2 3">VK10A</strain>
    </source>
</reference>
<name>A0ABD3G7M9_9STRA</name>
<protein>
    <submittedName>
        <fullName evidence="2">Uncharacterized protein</fullName>
    </submittedName>
</protein>
<dbReference type="Proteomes" id="UP001632037">
    <property type="component" value="Unassembled WGS sequence"/>
</dbReference>
<comment type="caution">
    <text evidence="2">The sequence shown here is derived from an EMBL/GenBank/DDBJ whole genome shotgun (WGS) entry which is preliminary data.</text>
</comment>
<evidence type="ECO:0000313" key="2">
    <source>
        <dbReference type="EMBL" id="KAL3674197.1"/>
    </source>
</evidence>
<evidence type="ECO:0000256" key="1">
    <source>
        <dbReference type="SAM" id="MobiDB-lite"/>
    </source>
</evidence>
<evidence type="ECO:0000313" key="3">
    <source>
        <dbReference type="Proteomes" id="UP001632037"/>
    </source>
</evidence>
<keyword evidence="3" id="KW-1185">Reference proteome</keyword>
<accession>A0ABD3G7M9</accession>
<dbReference type="AlphaFoldDB" id="A0ABD3G7M9"/>
<dbReference type="EMBL" id="JBIMZQ010000001">
    <property type="protein sequence ID" value="KAL3674197.1"/>
    <property type="molecule type" value="Genomic_DNA"/>
</dbReference>
<proteinExistence type="predicted"/>
<gene>
    <name evidence="2" type="ORF">V7S43_000157</name>
</gene>
<organism evidence="2 3">
    <name type="scientific">Phytophthora oleae</name>
    <dbReference type="NCBI Taxonomy" id="2107226"/>
    <lineage>
        <taxon>Eukaryota</taxon>
        <taxon>Sar</taxon>
        <taxon>Stramenopiles</taxon>
        <taxon>Oomycota</taxon>
        <taxon>Peronosporomycetes</taxon>
        <taxon>Peronosporales</taxon>
        <taxon>Peronosporaceae</taxon>
        <taxon>Phytophthora</taxon>
    </lineage>
</organism>
<sequence>MELFRKFINVFTHEKDTYVNAARVNDTYRKQKRGSTQKSMTIDLNLDYVNVYKKGLRAGEFANIDIENVTSWSTINVYVKLHQLSSNKKLYKAIKALRDVPKDQVILKSSNQDESDTESIADNAKDDDIREAEDVASKATGGAAEGSIATHVGNYIALPNLVKLLLDNRKDYTVEEDYVFHEVAIGAIEKTSGKRDHNTVYLTLVGFIRVVVKSRAGNDNLVRAFDWIANLVFVAKFGSDEERRELTRNLFSHTLNEKTSGLYFVEIGCLSDLYDSMQIDKTLYPSDGEYRVAKFGQAEHIPARITDHKSEAAGYGRWSKTVEYRWSVRLAPSQLNAAERLLQN</sequence>
<feature type="region of interest" description="Disordered" evidence="1">
    <location>
        <begin position="107"/>
        <end position="126"/>
    </location>
</feature>